<accession>A0A8J6KF44</accession>
<keyword evidence="2" id="KW-1185">Reference proteome</keyword>
<sequence length="91" mass="9996">MDSEGESSRSPCSESDSSIRDRLTFFVGGGRERDEREASISSRIVVWMSDMPRSPLHGLLSPYSPHIVAWCGLLLAAASKPDICALAFWPL</sequence>
<evidence type="ECO:0000313" key="2">
    <source>
        <dbReference type="Proteomes" id="UP000770717"/>
    </source>
</evidence>
<organism evidence="1 2">
    <name type="scientific">Eleutherodactylus coqui</name>
    <name type="common">Puerto Rican coqui</name>
    <dbReference type="NCBI Taxonomy" id="57060"/>
    <lineage>
        <taxon>Eukaryota</taxon>
        <taxon>Metazoa</taxon>
        <taxon>Chordata</taxon>
        <taxon>Craniata</taxon>
        <taxon>Vertebrata</taxon>
        <taxon>Euteleostomi</taxon>
        <taxon>Amphibia</taxon>
        <taxon>Batrachia</taxon>
        <taxon>Anura</taxon>
        <taxon>Neobatrachia</taxon>
        <taxon>Hyloidea</taxon>
        <taxon>Eleutherodactylidae</taxon>
        <taxon>Eleutherodactylinae</taxon>
        <taxon>Eleutherodactylus</taxon>
        <taxon>Eleutherodactylus</taxon>
    </lineage>
</organism>
<dbReference type="EMBL" id="WNTK01000002">
    <property type="protein sequence ID" value="KAG9489936.1"/>
    <property type="molecule type" value="Genomic_DNA"/>
</dbReference>
<reference evidence="1" key="1">
    <citation type="thesis" date="2020" institute="ProQuest LLC" country="789 East Eisenhower Parkway, Ann Arbor, MI, USA">
        <title>Comparative Genomics and Chromosome Evolution.</title>
        <authorList>
            <person name="Mudd A.B."/>
        </authorList>
    </citation>
    <scope>NUCLEOTIDE SEQUENCE</scope>
    <source>
        <strain evidence="1">HN-11 Male</strain>
        <tissue evidence="1">Kidney and liver</tissue>
    </source>
</reference>
<dbReference type="AlphaFoldDB" id="A0A8J6KF44"/>
<dbReference type="Proteomes" id="UP000770717">
    <property type="component" value="Unassembled WGS sequence"/>
</dbReference>
<proteinExistence type="predicted"/>
<gene>
    <name evidence="1" type="ORF">GDO78_005706</name>
</gene>
<name>A0A8J6KF44_ELECQ</name>
<evidence type="ECO:0000313" key="1">
    <source>
        <dbReference type="EMBL" id="KAG9489936.1"/>
    </source>
</evidence>
<protein>
    <submittedName>
        <fullName evidence="1">Uncharacterized protein</fullName>
    </submittedName>
</protein>
<comment type="caution">
    <text evidence="1">The sequence shown here is derived from an EMBL/GenBank/DDBJ whole genome shotgun (WGS) entry which is preliminary data.</text>
</comment>